<evidence type="ECO:0000256" key="1">
    <source>
        <dbReference type="ARBA" id="ARBA00004138"/>
    </source>
</evidence>
<gene>
    <name evidence="7" type="ORF">RDWZM_007583</name>
</gene>
<dbReference type="Proteomes" id="UP001142055">
    <property type="component" value="Chromosome 3"/>
</dbReference>
<dbReference type="Pfam" id="PF00400">
    <property type="entry name" value="WD40"/>
    <property type="match status" value="3"/>
</dbReference>
<sequence length="1181" mass="135001">MKFQLYSATKQNHTGFVSCVCWLNNELVVTCGDDRKLLIWNASAHPEPIRTIQLPIESYPTSIDSMSTVNTNVSSSIDSSSSSFSNFKSDPQSNQLIALGVSNGQFYLFSPNWNGNRMEKAFDAHADAIIVIRWSNDNTTLATGGEDGLIKIWSRSGMLRSTITVGTLPIYALAWSPDSNSLVYGNGNQMIVKSLSPQSKSIEWIAHDGLIVNLHWSPLNGHILSASEDFRVKMWDGTGRLLFVSVANTTAPSSVSWSADGDCFAISTFNTIKLHDSSGACLFVEKLASEGIHSVAWSPDSNQLCCVCASGQVIFSYVVEKTFESGVWRVMNTSRRSIKVTNCTNDFAEVLDFRDSINRISFAYERLVIVTTSQCFIYQSNNWTTPHQFELKNIDVWLIKQSQKHFLLMNTTNANLYSYDGRFIRMFKLSNMRLECIRSNLVSLNNKTLAYKDGINAQTIHFIDLDSSKSATQRDKNVISYRHVLPVLALKMSTDEKSKDQICAFMDKNSDLYILSINGHQRTNLKAFKLSSMIFDFIWHSEANVLVSLHDNHNVTLWLYPNVVFTDSSLIAEVLLNISSDQLTTSNSRIEDFSQSQLTIKRADNVRIHIPVNPFVVLLHNLKSDGRWQEAVKMCNFLDKTISEVDSIDRNVCKALWATLAAMTLDAKEFATAEVAYAAINKLDKVLYLNRIKSLTIPEVVSIELELVSGNVMEAEHYFIQKGYILRAVMLNLELFQWKRAMELAEKYNAKFGGINIESERHNTNSNDLIEENDLPRDNNISLIHLVLACRQNYLKNKRKSENLKEFQALLNEIDHVIEWSDVEKRIVIMLSWINGMCRNVHNTYHGRTQNIYMCVGQWQVASTKTSPSTLKTNNYIRTDSSEYHCLQIVKKFDYENYLASLFIPSNEIRRTAFALRAFNVDLSQIRDLTKTDNLAQIRFQFWSDIIDDIYKNKNHFDESSDKTYKNFPVAAELQIILSKSNLSKHWLRKVINIRRETVYLQEFPFQTLEELEKYCESCFGSIYYLLNEKIIENSTDKSAGYRISLDHVASHLGKAQGLTNILRGVKHNAISRRCYIPNDVLINSNCTHEDFLRGNVNESVCNAVFEVATNANNHLKHSIKLLNDLKGTHGVEKCIYLPYIPIKTYLESLEKANFNLFDEKLYRKNGYLPWKLWWRSKFFK</sequence>
<feature type="domain" description="IFT80/172/WDR35 TPR" evidence="6">
    <location>
        <begin position="656"/>
        <end position="750"/>
    </location>
</feature>
<dbReference type="PROSITE" id="PS50082">
    <property type="entry name" value="WD_REPEATS_2"/>
    <property type="match status" value="2"/>
</dbReference>
<evidence type="ECO:0000313" key="7">
    <source>
        <dbReference type="EMBL" id="KAJ6216426.1"/>
    </source>
</evidence>
<evidence type="ECO:0000256" key="4">
    <source>
        <dbReference type="PROSITE-ProRule" id="PRU00221"/>
    </source>
</evidence>
<accession>A0A9Q0RJ88</accession>
<dbReference type="AlphaFoldDB" id="A0A9Q0RJ88"/>
<dbReference type="SUPFAM" id="SSF48576">
    <property type="entry name" value="Terpenoid synthases"/>
    <property type="match status" value="1"/>
</dbReference>
<dbReference type="InterPro" id="IPR008949">
    <property type="entry name" value="Isoprenoid_synthase_dom_sf"/>
</dbReference>
<keyword evidence="3" id="KW-0966">Cell projection</keyword>
<dbReference type="Pfam" id="PF00494">
    <property type="entry name" value="SQS_PSY"/>
    <property type="match status" value="1"/>
</dbReference>
<name>A0A9Q0RJ88_BLOTA</name>
<dbReference type="PROSITE" id="PS50294">
    <property type="entry name" value="WD_REPEATS_REGION"/>
    <property type="match status" value="2"/>
</dbReference>
<dbReference type="PANTHER" id="PTHR24098:SF0">
    <property type="entry name" value="OUTER SEGMENT 5"/>
    <property type="match status" value="1"/>
</dbReference>
<keyword evidence="4" id="KW-0853">WD repeat</keyword>
<comment type="caution">
    <text evidence="7">The sequence shown here is derived from an EMBL/GenBank/DDBJ whole genome shotgun (WGS) entry which is preliminary data.</text>
</comment>
<dbReference type="Pfam" id="PF23387">
    <property type="entry name" value="TPR_IFT80_172"/>
    <property type="match status" value="1"/>
</dbReference>
<feature type="domain" description="IFT80 second beta-propeller" evidence="5">
    <location>
        <begin position="321"/>
        <end position="615"/>
    </location>
</feature>
<organism evidence="7 8">
    <name type="scientific">Blomia tropicalis</name>
    <name type="common">Mite</name>
    <dbReference type="NCBI Taxonomy" id="40697"/>
    <lineage>
        <taxon>Eukaryota</taxon>
        <taxon>Metazoa</taxon>
        <taxon>Ecdysozoa</taxon>
        <taxon>Arthropoda</taxon>
        <taxon>Chelicerata</taxon>
        <taxon>Arachnida</taxon>
        <taxon>Acari</taxon>
        <taxon>Acariformes</taxon>
        <taxon>Sarcoptiformes</taxon>
        <taxon>Astigmata</taxon>
        <taxon>Glycyphagoidea</taxon>
        <taxon>Echimyopodidae</taxon>
        <taxon>Blomia</taxon>
    </lineage>
</organism>
<dbReference type="OMA" id="WDAQGAN"/>
<keyword evidence="2" id="KW-0969">Cilium</keyword>
<dbReference type="SUPFAM" id="SSF50978">
    <property type="entry name" value="WD40 repeat-like"/>
    <property type="match status" value="2"/>
</dbReference>
<dbReference type="EMBL" id="JAPWDV010000003">
    <property type="protein sequence ID" value="KAJ6216426.1"/>
    <property type="molecule type" value="Genomic_DNA"/>
</dbReference>
<dbReference type="InterPro" id="IPR002060">
    <property type="entry name" value="Squ/phyt_synthse"/>
</dbReference>
<reference evidence="7" key="1">
    <citation type="submission" date="2022-12" db="EMBL/GenBank/DDBJ databases">
        <title>Genome assemblies of Blomia tropicalis.</title>
        <authorList>
            <person name="Cui Y."/>
        </authorList>
    </citation>
    <scope>NUCLEOTIDE SEQUENCE</scope>
    <source>
        <tissue evidence="7">Adult mites</tissue>
    </source>
</reference>
<dbReference type="GO" id="GO:0030992">
    <property type="term" value="C:intraciliary transport particle B"/>
    <property type="evidence" value="ECO:0007669"/>
    <property type="project" value="TreeGrafter"/>
</dbReference>
<dbReference type="InterPro" id="IPR056456">
    <property type="entry name" value="Beta-prop_IFT80_2nd"/>
</dbReference>
<evidence type="ECO:0000256" key="2">
    <source>
        <dbReference type="ARBA" id="ARBA00023069"/>
    </source>
</evidence>
<evidence type="ECO:0000256" key="3">
    <source>
        <dbReference type="ARBA" id="ARBA00023273"/>
    </source>
</evidence>
<evidence type="ECO:0000259" key="5">
    <source>
        <dbReference type="Pfam" id="PF23335"/>
    </source>
</evidence>
<comment type="subcellular location">
    <subcellularLocation>
        <location evidence="1">Cell projection</location>
        <location evidence="1">Cilium</location>
    </subcellularLocation>
</comment>
<proteinExistence type="predicted"/>
<feature type="repeat" description="WD" evidence="4">
    <location>
        <begin position="122"/>
        <end position="154"/>
    </location>
</feature>
<evidence type="ECO:0000313" key="8">
    <source>
        <dbReference type="Proteomes" id="UP001142055"/>
    </source>
</evidence>
<dbReference type="GO" id="GO:0005929">
    <property type="term" value="C:cilium"/>
    <property type="evidence" value="ECO:0007669"/>
    <property type="project" value="UniProtKB-SubCell"/>
</dbReference>
<dbReference type="InterPro" id="IPR056157">
    <property type="entry name" value="TPR_IFT80_172_dom"/>
</dbReference>
<dbReference type="PANTHER" id="PTHR24098">
    <property type="entry name" value="OUTER SEGMENT 5"/>
    <property type="match status" value="1"/>
</dbReference>
<dbReference type="InterPro" id="IPR015943">
    <property type="entry name" value="WD40/YVTN_repeat-like_dom_sf"/>
</dbReference>
<keyword evidence="8" id="KW-1185">Reference proteome</keyword>
<protein>
    <submittedName>
        <fullName evidence="7">Uncharacterized protein</fullName>
    </submittedName>
</protein>
<dbReference type="GO" id="GO:0060271">
    <property type="term" value="P:cilium assembly"/>
    <property type="evidence" value="ECO:0007669"/>
    <property type="project" value="TreeGrafter"/>
</dbReference>
<dbReference type="SMART" id="SM00320">
    <property type="entry name" value="WD40"/>
    <property type="match status" value="7"/>
</dbReference>
<dbReference type="InterPro" id="IPR036322">
    <property type="entry name" value="WD40_repeat_dom_sf"/>
</dbReference>
<dbReference type="Gene3D" id="2.130.10.10">
    <property type="entry name" value="YVTN repeat-like/Quinoprotein amine dehydrogenase"/>
    <property type="match status" value="2"/>
</dbReference>
<evidence type="ECO:0000259" key="6">
    <source>
        <dbReference type="Pfam" id="PF23387"/>
    </source>
</evidence>
<dbReference type="Gene3D" id="1.10.600.10">
    <property type="entry name" value="Farnesyl Diphosphate Synthase"/>
    <property type="match status" value="1"/>
</dbReference>
<dbReference type="Pfam" id="PF23335">
    <property type="entry name" value="Beta-prop_IFT80_2nd"/>
    <property type="match status" value="1"/>
</dbReference>
<dbReference type="InterPro" id="IPR001680">
    <property type="entry name" value="WD40_rpt"/>
</dbReference>
<feature type="repeat" description="WD" evidence="4">
    <location>
        <begin position="204"/>
        <end position="236"/>
    </location>
</feature>